<proteinExistence type="predicted"/>
<accession>A0A0W0FTR7</accession>
<dbReference type="Proteomes" id="UP000054988">
    <property type="component" value="Unassembled WGS sequence"/>
</dbReference>
<protein>
    <submittedName>
        <fullName evidence="1">Uncharacterized protein</fullName>
    </submittedName>
</protein>
<reference evidence="1 2" key="1">
    <citation type="submission" date="2015-12" db="EMBL/GenBank/DDBJ databases">
        <title>Draft genome sequence of Moniliophthora roreri, the causal agent of frosty pod rot of cacao.</title>
        <authorList>
            <person name="Aime M.C."/>
            <person name="Diaz-Valderrama J.R."/>
            <person name="Kijpornyongpan T."/>
            <person name="Phillips-Mora W."/>
        </authorList>
    </citation>
    <scope>NUCLEOTIDE SEQUENCE [LARGE SCALE GENOMIC DNA]</scope>
    <source>
        <strain evidence="1 2">MCA 2952</strain>
    </source>
</reference>
<dbReference type="AlphaFoldDB" id="A0A0W0FTR7"/>
<comment type="caution">
    <text evidence="1">The sequence shown here is derived from an EMBL/GenBank/DDBJ whole genome shotgun (WGS) entry which is preliminary data.</text>
</comment>
<gene>
    <name evidence="1" type="ORF">WG66_7647</name>
</gene>
<evidence type="ECO:0000313" key="1">
    <source>
        <dbReference type="EMBL" id="KTB39777.1"/>
    </source>
</evidence>
<name>A0A0W0FTR7_MONRR</name>
<evidence type="ECO:0000313" key="2">
    <source>
        <dbReference type="Proteomes" id="UP000054988"/>
    </source>
</evidence>
<sequence>MSDFAYPCIISLARTLPLSRYLSVLSLWTGTLRVPVGLIYPSYHMAHEYSKPRNTSSTPFVLRIPSTTTQNQIPTNPSVNVNNPILAPAFAQVTI</sequence>
<dbReference type="EMBL" id="LATX01001634">
    <property type="protein sequence ID" value="KTB39777.1"/>
    <property type="molecule type" value="Genomic_DNA"/>
</dbReference>
<organism evidence="1 2">
    <name type="scientific">Moniliophthora roreri</name>
    <name type="common">Frosty pod rot fungus</name>
    <name type="synonym">Monilia roreri</name>
    <dbReference type="NCBI Taxonomy" id="221103"/>
    <lineage>
        <taxon>Eukaryota</taxon>
        <taxon>Fungi</taxon>
        <taxon>Dikarya</taxon>
        <taxon>Basidiomycota</taxon>
        <taxon>Agaricomycotina</taxon>
        <taxon>Agaricomycetes</taxon>
        <taxon>Agaricomycetidae</taxon>
        <taxon>Agaricales</taxon>
        <taxon>Marasmiineae</taxon>
        <taxon>Marasmiaceae</taxon>
        <taxon>Moniliophthora</taxon>
    </lineage>
</organism>